<dbReference type="PANTHER" id="PTHR16134">
    <property type="entry name" value="F-BOX/TPR REPEAT PROTEIN POF3"/>
    <property type="match status" value="1"/>
</dbReference>
<feature type="domain" description="F-box" evidence="3">
    <location>
        <begin position="3"/>
        <end position="54"/>
    </location>
</feature>
<dbReference type="GO" id="GO:0005930">
    <property type="term" value="C:axoneme"/>
    <property type="evidence" value="ECO:0007669"/>
    <property type="project" value="UniProtKB-SubCell"/>
</dbReference>
<evidence type="ECO:0000259" key="3">
    <source>
        <dbReference type="PROSITE" id="PS50181"/>
    </source>
</evidence>
<dbReference type="PROSITE" id="PS50181">
    <property type="entry name" value="FBOX"/>
    <property type="match status" value="1"/>
</dbReference>
<comment type="caution">
    <text evidence="4">The sequence shown here is derived from an EMBL/GenBank/DDBJ whole genome shotgun (WGS) entry which is preliminary data.</text>
</comment>
<dbReference type="SUPFAM" id="SSF52058">
    <property type="entry name" value="L domain-like"/>
    <property type="match status" value="1"/>
</dbReference>
<dbReference type="OrthoDB" id="541908at2759"/>
<evidence type="ECO:0000313" key="4">
    <source>
        <dbReference type="EMBL" id="KAG2451329.1"/>
    </source>
</evidence>
<sequence length="646" mass="66368">MESLDARALPPEVLQEVFSLLSPQERQAVVPLVCKAWLAAVQPSRANAFLFQDLVVAAPSPAAGSAAAPFLTPRDDYERKRTGYIRAWLHARRPWVEQLTVDVSGSTGSRAVGAWAGDFGRALPALAGAPHAGDAATEAAADGEVPAVRVLTIVGPGVRYADCPVSSATSANAAGAVVLGAFALRSLEDLTIADIPWAASLRPLVDLCPSGCDLTRLRRLTLTRSFYHATSGSPSAAAAASCSLGGGSLSGGGPGSDASCSTTTSGHDAPCFSRGSDASTATATMAASAFDDGVPLDGGAAEAWEALGALLGKLPCLEALDLSYTHAMTYLDPARGAAAAPWPALPALQHLSLAHDLSVQPPPPAPERPWQAAAAATGVGVSASADAADAGVQGGAAGPSGSAGRAQPQAQQTSCRIGPYWRAAAAELAHLSMGFEEPDDAVADDMGTDFAAATAAGDAAATTAAQPEHQQQHYEELEQEQEFDSSLLTVDAAHAAVELLTWLPRCAGLVSLDLRGCGLEAVPLAVVHLRQLRRLDLQGNPLVSLRLPGPLEALTWLRLSTDPCYDLLYDMAAAEVGEAVAVDEMMVAELPAPALEELEVDSTSERALDAVAQAAAGLAALRQLVLVNTQSGISCSRTMQAQAQLL</sequence>
<organism evidence="4 5">
    <name type="scientific">Chlamydomonas schloesseri</name>
    <dbReference type="NCBI Taxonomy" id="2026947"/>
    <lineage>
        <taxon>Eukaryota</taxon>
        <taxon>Viridiplantae</taxon>
        <taxon>Chlorophyta</taxon>
        <taxon>core chlorophytes</taxon>
        <taxon>Chlorophyceae</taxon>
        <taxon>CS clade</taxon>
        <taxon>Chlamydomonadales</taxon>
        <taxon>Chlamydomonadaceae</taxon>
        <taxon>Chlamydomonas</taxon>
    </lineage>
</organism>
<gene>
    <name evidence="4" type="ORF">HYH02_003934</name>
</gene>
<dbReference type="EMBL" id="JAEHOD010000008">
    <property type="protein sequence ID" value="KAG2451329.1"/>
    <property type="molecule type" value="Genomic_DNA"/>
</dbReference>
<dbReference type="Gene3D" id="3.80.10.10">
    <property type="entry name" value="Ribonuclease Inhibitor"/>
    <property type="match status" value="1"/>
</dbReference>
<dbReference type="PANTHER" id="PTHR16134:SF119">
    <property type="entry name" value="AT02038P-RELATED"/>
    <property type="match status" value="1"/>
</dbReference>
<dbReference type="InterPro" id="IPR032675">
    <property type="entry name" value="LRR_dom_sf"/>
</dbReference>
<dbReference type="InterPro" id="IPR036047">
    <property type="entry name" value="F-box-like_dom_sf"/>
</dbReference>
<proteinExistence type="predicted"/>
<dbReference type="Pfam" id="PF12937">
    <property type="entry name" value="F-box-like"/>
    <property type="match status" value="1"/>
</dbReference>
<evidence type="ECO:0000256" key="1">
    <source>
        <dbReference type="ARBA" id="ARBA00004430"/>
    </source>
</evidence>
<reference evidence="4" key="1">
    <citation type="journal article" date="2020" name="bioRxiv">
        <title>Comparative genomics of Chlamydomonas.</title>
        <authorList>
            <person name="Craig R.J."/>
            <person name="Hasan A.R."/>
            <person name="Ness R.W."/>
            <person name="Keightley P.D."/>
        </authorList>
    </citation>
    <scope>NUCLEOTIDE SEQUENCE</scope>
    <source>
        <strain evidence="4">CCAP 11/173</strain>
    </source>
</reference>
<feature type="compositionally biased region" description="Low complexity" evidence="2">
    <location>
        <begin position="458"/>
        <end position="469"/>
    </location>
</feature>
<keyword evidence="5" id="KW-1185">Reference proteome</keyword>
<dbReference type="InterPro" id="IPR001810">
    <property type="entry name" value="F-box_dom"/>
</dbReference>
<comment type="subcellular location">
    <subcellularLocation>
        <location evidence="1">Cytoplasm</location>
        <location evidence="1">Cytoskeleton</location>
        <location evidence="1">Cilium axoneme</location>
    </subcellularLocation>
</comment>
<feature type="compositionally biased region" description="Low complexity" evidence="2">
    <location>
        <begin position="399"/>
        <end position="408"/>
    </location>
</feature>
<name>A0A836B9L8_9CHLO</name>
<feature type="region of interest" description="Disordered" evidence="2">
    <location>
        <begin position="390"/>
        <end position="411"/>
    </location>
</feature>
<evidence type="ECO:0000256" key="2">
    <source>
        <dbReference type="SAM" id="MobiDB-lite"/>
    </source>
</evidence>
<protein>
    <recommendedName>
        <fullName evidence="3">F-box domain-containing protein</fullName>
    </recommendedName>
</protein>
<dbReference type="AlphaFoldDB" id="A0A836B9L8"/>
<accession>A0A836B9L8</accession>
<dbReference type="Gene3D" id="1.20.1280.50">
    <property type="match status" value="1"/>
</dbReference>
<dbReference type="SUPFAM" id="SSF81383">
    <property type="entry name" value="F-box domain"/>
    <property type="match status" value="1"/>
</dbReference>
<dbReference type="Proteomes" id="UP000613740">
    <property type="component" value="Unassembled WGS sequence"/>
</dbReference>
<feature type="region of interest" description="Disordered" evidence="2">
    <location>
        <begin position="458"/>
        <end position="480"/>
    </location>
</feature>
<evidence type="ECO:0000313" key="5">
    <source>
        <dbReference type="Proteomes" id="UP000613740"/>
    </source>
</evidence>